<accession>K2K1V4</accession>
<dbReference type="AlphaFoldDB" id="K2K1V4"/>
<sequence>MAKAQIIPPSMDLRRRAVNSKKGFSINPQPDELKKIEKAVHQSSDKFIASVAAALRSLREALASAETDPARWEALMVEIRRHAFDIKGLGGTFDYPLLTEIARSLHAVAGRMGDANPKQMAIIRCHIDALYVVLAERIQGSGGKVEQELLEAFRLAVAKNW</sequence>
<comment type="caution">
    <text evidence="1">The sequence shown here is derived from an EMBL/GenBank/DDBJ whole genome shotgun (WGS) entry which is preliminary data.</text>
</comment>
<dbReference type="EMBL" id="AMRL01000006">
    <property type="protein sequence ID" value="EKE76829.1"/>
    <property type="molecule type" value="Genomic_DNA"/>
</dbReference>
<dbReference type="eggNOG" id="COG0745">
    <property type="taxonomic scope" value="Bacteria"/>
</dbReference>
<gene>
    <name evidence="1" type="ORF">P24_06491</name>
</gene>
<reference evidence="1 2" key="1">
    <citation type="journal article" date="2012" name="J. Bacteriol.">
        <title>Genome Sequence of Oceanibaculum indicum Type Strain P24.</title>
        <authorList>
            <person name="Lai Q."/>
            <person name="Shao Z."/>
        </authorList>
    </citation>
    <scope>NUCLEOTIDE SEQUENCE [LARGE SCALE GENOMIC DNA]</scope>
    <source>
        <strain evidence="1 2">P24</strain>
    </source>
</reference>
<dbReference type="SUPFAM" id="SSF47226">
    <property type="entry name" value="Histidine-containing phosphotransfer domain, HPT domain"/>
    <property type="match status" value="1"/>
</dbReference>
<evidence type="ECO:0000313" key="2">
    <source>
        <dbReference type="Proteomes" id="UP000006746"/>
    </source>
</evidence>
<dbReference type="STRING" id="1207063.P24_06491"/>
<keyword evidence="2" id="KW-1185">Reference proteome</keyword>
<name>K2K1V4_9PROT</name>
<evidence type="ECO:0000313" key="1">
    <source>
        <dbReference type="EMBL" id="EKE76829.1"/>
    </source>
</evidence>
<protein>
    <submittedName>
        <fullName evidence="1">Putative two-component response regulator</fullName>
    </submittedName>
</protein>
<dbReference type="InterPro" id="IPR036641">
    <property type="entry name" value="HPT_dom_sf"/>
</dbReference>
<dbReference type="GO" id="GO:0000160">
    <property type="term" value="P:phosphorelay signal transduction system"/>
    <property type="evidence" value="ECO:0007669"/>
    <property type="project" value="InterPro"/>
</dbReference>
<dbReference type="RefSeq" id="WP_008943909.1">
    <property type="nucleotide sequence ID" value="NZ_AMRL01000006.1"/>
</dbReference>
<organism evidence="1 2">
    <name type="scientific">Oceanibaculum indicum P24</name>
    <dbReference type="NCBI Taxonomy" id="1207063"/>
    <lineage>
        <taxon>Bacteria</taxon>
        <taxon>Pseudomonadati</taxon>
        <taxon>Pseudomonadota</taxon>
        <taxon>Alphaproteobacteria</taxon>
        <taxon>Rhodospirillales</taxon>
        <taxon>Oceanibaculaceae</taxon>
        <taxon>Oceanibaculum</taxon>
    </lineage>
</organism>
<dbReference type="Proteomes" id="UP000006746">
    <property type="component" value="Unassembled WGS sequence"/>
</dbReference>
<proteinExistence type="predicted"/>
<dbReference type="Gene3D" id="1.20.120.160">
    <property type="entry name" value="HPT domain"/>
    <property type="match status" value="1"/>
</dbReference>